<evidence type="ECO:0000259" key="11">
    <source>
        <dbReference type="Pfam" id="PF00100"/>
    </source>
</evidence>
<dbReference type="AlphaFoldDB" id="A0AAW1BYU1"/>
<evidence type="ECO:0000256" key="10">
    <source>
        <dbReference type="SAM" id="Phobius"/>
    </source>
</evidence>
<dbReference type="GO" id="GO:0005024">
    <property type="term" value="F:transforming growth factor beta receptor activity"/>
    <property type="evidence" value="ECO:0007669"/>
    <property type="project" value="TreeGrafter"/>
</dbReference>
<dbReference type="Pfam" id="PF26060">
    <property type="entry name" value="TGFBR3_N"/>
    <property type="match status" value="1"/>
</dbReference>
<dbReference type="InterPro" id="IPR042235">
    <property type="entry name" value="ZP-C_dom"/>
</dbReference>
<keyword evidence="5 10" id="KW-1133">Transmembrane helix</keyword>
<sequence length="744" mass="82398">MLRKVVTSKNLQLQIMCGSYQPAGCLWRWCLLFALWTCAGTVTWHHLTCLPESASTSQPILGFREVLRRGKGCISQGLSSTGQEVHVISLRKGGPAKAQVTLMLAPNLLSWAPIFVLHSQQPVQWMLSSSPGKNWTFQVSLGSSISAPQQVVFAETDFPDTARGLLKWASRKHGGVTSLAEYRGVNTIYTRLGPGGAAQATCKLRRNFLTPKHFASERQLQPLRICQNPDPPQDLEVHIILSKGVAPSLLSSRTRLAHLTVELHAVGRSPRQGLLLILKSERAAQWMVRVHCFTGQLHVLASHNVTVSNPKKKQPFTVIQQTLPELANAKDPLQYAAEQKLPAFTSYTEAERVNRFLLVFGLNEAIPIPPENHELFGPMFLPASKLAVERQHFPEAVTIGWEKKPKEEDSSVLTTLPTAETEKVESDLCYGFQKPMQEKKDIKQTFSSEAKKSSNHPFQHGDILLSLEVSSSEAFVKQLGFCIVSANSRVFVEASLITYHFCLGFTIQQCFISASSDSSVVSSYLLIQHSCAADSHVTLLASEWAIQDQALPPRYRQRQRLSFVLQPRSNDSIHFLHCRLTLCSREQHDSRKTSGSIPKCQFENKACRREKPASGDFQRTFTKPIMVTMETPLRSASPGLKPANSPAKQQGKMKDARRLQKAQIPTTTPPVLELPAVTGLAFSAFIIGISLTGGLWFMHSQTRKMAARKRAQLANEKAPEETAVSTLDISSALNVTSPADSFLP</sequence>
<dbReference type="Proteomes" id="UP001474421">
    <property type="component" value="Unassembled WGS sequence"/>
</dbReference>
<evidence type="ECO:0000256" key="2">
    <source>
        <dbReference type="ARBA" id="ARBA00022475"/>
    </source>
</evidence>
<dbReference type="Gene3D" id="2.60.40.4100">
    <property type="entry name" value="Zona pellucida, ZP-C domain"/>
    <property type="match status" value="1"/>
</dbReference>
<reference evidence="13 14" key="1">
    <citation type="journal article" date="2024" name="Proc. Natl. Acad. Sci. U.S.A.">
        <title>The genetic regulatory architecture and epigenomic basis for age-related changes in rattlesnake venom.</title>
        <authorList>
            <person name="Hogan M.P."/>
            <person name="Holding M.L."/>
            <person name="Nystrom G.S."/>
            <person name="Colston T.J."/>
            <person name="Bartlett D.A."/>
            <person name="Mason A.J."/>
            <person name="Ellsworth S.A."/>
            <person name="Rautsaw R.M."/>
            <person name="Lawrence K.C."/>
            <person name="Strickland J.L."/>
            <person name="He B."/>
            <person name="Fraser P."/>
            <person name="Margres M.J."/>
            <person name="Gilbert D.M."/>
            <person name="Gibbs H.L."/>
            <person name="Parkinson C.L."/>
            <person name="Rokyta D.R."/>
        </authorList>
    </citation>
    <scope>NUCLEOTIDE SEQUENCE [LARGE SCALE GENOMIC DNA]</scope>
    <source>
        <strain evidence="13">DRR0105</strain>
    </source>
</reference>
<dbReference type="GO" id="GO:0017015">
    <property type="term" value="P:regulation of transforming growth factor beta receptor signaling pathway"/>
    <property type="evidence" value="ECO:0007669"/>
    <property type="project" value="TreeGrafter"/>
</dbReference>
<feature type="region of interest" description="Disordered" evidence="9">
    <location>
        <begin position="634"/>
        <end position="664"/>
    </location>
</feature>
<evidence type="ECO:0000256" key="1">
    <source>
        <dbReference type="ARBA" id="ARBA00004251"/>
    </source>
</evidence>
<organism evidence="13 14">
    <name type="scientific">Crotalus adamanteus</name>
    <name type="common">Eastern diamondback rattlesnake</name>
    <dbReference type="NCBI Taxonomy" id="8729"/>
    <lineage>
        <taxon>Eukaryota</taxon>
        <taxon>Metazoa</taxon>
        <taxon>Chordata</taxon>
        <taxon>Craniata</taxon>
        <taxon>Vertebrata</taxon>
        <taxon>Euteleostomi</taxon>
        <taxon>Lepidosauria</taxon>
        <taxon>Squamata</taxon>
        <taxon>Bifurcata</taxon>
        <taxon>Unidentata</taxon>
        <taxon>Episquamata</taxon>
        <taxon>Toxicofera</taxon>
        <taxon>Serpentes</taxon>
        <taxon>Colubroidea</taxon>
        <taxon>Viperidae</taxon>
        <taxon>Crotalinae</taxon>
        <taxon>Crotalus</taxon>
    </lineage>
</organism>
<dbReference type="GO" id="GO:0016477">
    <property type="term" value="P:cell migration"/>
    <property type="evidence" value="ECO:0007669"/>
    <property type="project" value="TreeGrafter"/>
</dbReference>
<dbReference type="GO" id="GO:0005539">
    <property type="term" value="F:glycosaminoglycan binding"/>
    <property type="evidence" value="ECO:0007669"/>
    <property type="project" value="TreeGrafter"/>
</dbReference>
<evidence type="ECO:0000256" key="3">
    <source>
        <dbReference type="ARBA" id="ARBA00022692"/>
    </source>
</evidence>
<comment type="subcellular location">
    <subcellularLocation>
        <location evidence="1">Cell membrane</location>
        <topology evidence="1">Single-pass type I membrane protein</topology>
    </subcellularLocation>
</comment>
<evidence type="ECO:0000313" key="13">
    <source>
        <dbReference type="EMBL" id="KAK9406727.1"/>
    </source>
</evidence>
<dbReference type="PANTHER" id="PTHR14002">
    <property type="entry name" value="ENDOGLIN/TGF-BETA RECEPTOR TYPE III"/>
    <property type="match status" value="1"/>
</dbReference>
<keyword evidence="7" id="KW-1015">Disulfide bond</keyword>
<keyword evidence="13" id="KW-0675">Receptor</keyword>
<keyword evidence="3 10" id="KW-0812">Transmembrane</keyword>
<dbReference type="Pfam" id="PF00100">
    <property type="entry name" value="Zona_pellucida"/>
    <property type="match status" value="1"/>
</dbReference>
<evidence type="ECO:0000313" key="14">
    <source>
        <dbReference type="Proteomes" id="UP001474421"/>
    </source>
</evidence>
<evidence type="ECO:0000256" key="8">
    <source>
        <dbReference type="ARBA" id="ARBA00023180"/>
    </source>
</evidence>
<evidence type="ECO:0000256" key="6">
    <source>
        <dbReference type="ARBA" id="ARBA00023136"/>
    </source>
</evidence>
<evidence type="ECO:0000256" key="7">
    <source>
        <dbReference type="ARBA" id="ARBA00023157"/>
    </source>
</evidence>
<dbReference type="PANTHER" id="PTHR14002:SF9">
    <property type="entry name" value="TRANSFORMING GROWTH FACTOR-BETA RECEPTOR TYPE 3-LIKE PROTEIN"/>
    <property type="match status" value="1"/>
</dbReference>
<dbReference type="GO" id="GO:0005114">
    <property type="term" value="F:type II transforming growth factor beta receptor binding"/>
    <property type="evidence" value="ECO:0007669"/>
    <property type="project" value="TreeGrafter"/>
</dbReference>
<proteinExistence type="predicted"/>
<keyword evidence="2" id="KW-1003">Cell membrane</keyword>
<dbReference type="InterPro" id="IPR055355">
    <property type="entry name" value="ZP-C"/>
</dbReference>
<keyword evidence="14" id="KW-1185">Reference proteome</keyword>
<feature type="transmembrane region" description="Helical" evidence="10">
    <location>
        <begin position="674"/>
        <end position="698"/>
    </location>
</feature>
<gene>
    <name evidence="13" type="ORF">NXF25_005501</name>
</gene>
<keyword evidence="6 10" id="KW-0472">Membrane</keyword>
<evidence type="ECO:0000256" key="4">
    <source>
        <dbReference type="ARBA" id="ARBA00022729"/>
    </source>
</evidence>
<feature type="domain" description="ZP-C" evidence="11">
    <location>
        <begin position="464"/>
        <end position="587"/>
    </location>
</feature>
<feature type="domain" description="TGFBR3/Endoglin-like N-terminal" evidence="12">
    <location>
        <begin position="70"/>
        <end position="217"/>
    </location>
</feature>
<dbReference type="GO" id="GO:0007179">
    <property type="term" value="P:transforming growth factor beta receptor signaling pathway"/>
    <property type="evidence" value="ECO:0007669"/>
    <property type="project" value="TreeGrafter"/>
</dbReference>
<dbReference type="GO" id="GO:0050431">
    <property type="term" value="F:transforming growth factor beta binding"/>
    <property type="evidence" value="ECO:0007669"/>
    <property type="project" value="TreeGrafter"/>
</dbReference>
<evidence type="ECO:0000256" key="5">
    <source>
        <dbReference type="ARBA" id="ARBA00022989"/>
    </source>
</evidence>
<comment type="caution">
    <text evidence="13">The sequence shown here is derived from an EMBL/GenBank/DDBJ whole genome shotgun (WGS) entry which is preliminary data.</text>
</comment>
<dbReference type="GO" id="GO:0001837">
    <property type="term" value="P:epithelial to mesenchymal transition"/>
    <property type="evidence" value="ECO:0007669"/>
    <property type="project" value="TreeGrafter"/>
</dbReference>
<dbReference type="EMBL" id="JAOTOJ010000002">
    <property type="protein sequence ID" value="KAK9406727.1"/>
    <property type="molecule type" value="Genomic_DNA"/>
</dbReference>
<evidence type="ECO:0000256" key="9">
    <source>
        <dbReference type="SAM" id="MobiDB-lite"/>
    </source>
</evidence>
<accession>A0AAW1BYU1</accession>
<protein>
    <submittedName>
        <fullName evidence="13">Transforming growth factor beta receptor type 3-like</fullName>
    </submittedName>
</protein>
<dbReference type="InterPro" id="IPR058899">
    <property type="entry name" value="TGFBR3/Endoglin-like_N"/>
</dbReference>
<evidence type="ECO:0000259" key="12">
    <source>
        <dbReference type="Pfam" id="PF26060"/>
    </source>
</evidence>
<name>A0AAW1BYU1_CROAD</name>
<keyword evidence="4" id="KW-0732">Signal</keyword>
<keyword evidence="8" id="KW-0325">Glycoprotein</keyword>